<protein>
    <submittedName>
        <fullName evidence="1">Uncharacterized protein</fullName>
    </submittedName>
</protein>
<dbReference type="EMBL" id="BLXT01008196">
    <property type="protein sequence ID" value="GFO46586.1"/>
    <property type="molecule type" value="Genomic_DNA"/>
</dbReference>
<dbReference type="AlphaFoldDB" id="A0AAV4DRT7"/>
<reference evidence="1 2" key="1">
    <citation type="journal article" date="2021" name="Elife">
        <title>Chloroplast acquisition without the gene transfer in kleptoplastic sea slugs, Plakobranchus ocellatus.</title>
        <authorList>
            <person name="Maeda T."/>
            <person name="Takahashi S."/>
            <person name="Yoshida T."/>
            <person name="Shimamura S."/>
            <person name="Takaki Y."/>
            <person name="Nagai Y."/>
            <person name="Toyoda A."/>
            <person name="Suzuki Y."/>
            <person name="Arimoto A."/>
            <person name="Ishii H."/>
            <person name="Satoh N."/>
            <person name="Nishiyama T."/>
            <person name="Hasebe M."/>
            <person name="Maruyama T."/>
            <person name="Minagawa J."/>
            <person name="Obokata J."/>
            <person name="Shigenobu S."/>
        </authorList>
    </citation>
    <scope>NUCLEOTIDE SEQUENCE [LARGE SCALE GENOMIC DNA]</scope>
</reference>
<evidence type="ECO:0000313" key="1">
    <source>
        <dbReference type="EMBL" id="GFO46586.1"/>
    </source>
</evidence>
<organism evidence="1 2">
    <name type="scientific">Plakobranchus ocellatus</name>
    <dbReference type="NCBI Taxonomy" id="259542"/>
    <lineage>
        <taxon>Eukaryota</taxon>
        <taxon>Metazoa</taxon>
        <taxon>Spiralia</taxon>
        <taxon>Lophotrochozoa</taxon>
        <taxon>Mollusca</taxon>
        <taxon>Gastropoda</taxon>
        <taxon>Heterobranchia</taxon>
        <taxon>Euthyneura</taxon>
        <taxon>Panpulmonata</taxon>
        <taxon>Sacoglossa</taxon>
        <taxon>Placobranchoidea</taxon>
        <taxon>Plakobranchidae</taxon>
        <taxon>Plakobranchus</taxon>
    </lineage>
</organism>
<keyword evidence="2" id="KW-1185">Reference proteome</keyword>
<evidence type="ECO:0000313" key="2">
    <source>
        <dbReference type="Proteomes" id="UP000735302"/>
    </source>
</evidence>
<accession>A0AAV4DRT7</accession>
<dbReference type="Proteomes" id="UP000735302">
    <property type="component" value="Unassembled WGS sequence"/>
</dbReference>
<proteinExistence type="predicted"/>
<comment type="caution">
    <text evidence="1">The sequence shown here is derived from an EMBL/GenBank/DDBJ whole genome shotgun (WGS) entry which is preliminary data.</text>
</comment>
<name>A0AAV4DRT7_9GAST</name>
<sequence length="270" mass="30099">MLVPMQDDYKMPVLLNSRSLFLHKNKAFALDYTTTWPAATAPEVLLKLIDLHERTIHPSTVSTPSPVCNIKTEKLKRPGISAAGTNEEWAYSQQSGLTTRLSLTSQAATWYISSSNAAKKIYKRTSPEVLVPLPIIMKLEQWLLNHCESSTYSVHQIIPMIPGPPMKLMTDPEAKPVAHHPPIPLPTHWQEKVKAGPDQDVQLDMIEPVLVGNLVTWCHHMVVCSETIRQTAAHNRPPSPKPACNQGDTPHTITISYGQVCPTQHPQDHL</sequence>
<gene>
    <name evidence="1" type="ORF">PoB_007309100</name>
</gene>